<evidence type="ECO:0000256" key="8">
    <source>
        <dbReference type="ARBA" id="ARBA00032665"/>
    </source>
</evidence>
<dbReference type="PANTHER" id="PTHR42765:SF1">
    <property type="entry name" value="ISOLEUCINE--TRNA LIGASE, MITOCHONDRIAL"/>
    <property type="match status" value="1"/>
</dbReference>
<dbReference type="InterPro" id="IPR010663">
    <property type="entry name" value="Znf_FPG/IleRS"/>
</dbReference>
<dbReference type="GO" id="GO:0000049">
    <property type="term" value="F:tRNA binding"/>
    <property type="evidence" value="ECO:0007669"/>
    <property type="project" value="InterPro"/>
</dbReference>
<dbReference type="PANTHER" id="PTHR42765">
    <property type="entry name" value="SOLEUCYL-TRNA SYNTHETASE"/>
    <property type="match status" value="1"/>
</dbReference>
<dbReference type="GO" id="GO:0002161">
    <property type="term" value="F:aminoacyl-tRNA deacylase activity"/>
    <property type="evidence" value="ECO:0007669"/>
    <property type="project" value="InterPro"/>
</dbReference>
<dbReference type="STRING" id="6689.A0A423TPH2"/>
<dbReference type="InterPro" id="IPR009080">
    <property type="entry name" value="tRNAsynth_Ia_anticodon-bd"/>
</dbReference>
<sequence>MRQLRPLLVSHSGNYKNSQWTRLKILHRCLSTSLRNSCKEDNDTSAQKYKRTVLLPATSFPLRVEGAKRVKNERRIQERKQKREQEYVLHDGPPYANGKPHIGHAVNKILKDVTMRQKLLRGYKVHYIPGWDCHGLPIELKALDRDKKKKKKEVPTPTTPLGIRKMAKKFAEEALDIQRETFKRWGVLANWSNIYRTFDPSYVSKELHLFADLYEKGYVYQAYKPVYFSPSSGTALAEAELEYNIEHCSPSIYVGMPCSNLPHFVQEKLAEYEAQVYLAVWTTTPWTLHANEAICFSPEKNYSLVLVEQEGKLTALIWAEELLDELKKVVGNNITILSSFEGSQLATVKYRHPLEERLCPCLPGSHVTMSKGTGLVHTAPAHGHDDFLVALDFKIPVDCKVDSRGCYMPEVGAELAGKRVLEEGNDAVIQLLLKSDGFGGPTLLLAKDSFIHSYPYDWRTKKPVIIRASKQWFINTDILKESALQVLQDVTILPRSVQTGMIGQLERRPYWCISRQRVWGAPIPVFYDKVSGEPVVNRRIIEHVADVLQREGPDSWWTLPEENLLPPEIVENFKQNEKPLPTKGTDIFDIWFDSGSSWNSVLKSPSADLYLEGVDQFTGWFQSSLLTSVAATGKAPYKQLYVHGFTLDETGRKMSKSLNNVIDPDIVTDGGKNLSKDPVYGADVLRWWVASHATNHTNLSVGKNILDQCKESVQKVRAVLRFLLASLGDYQPCEHSLPVADLKPIDQYMLHLLKGHIERVWEHYENFEYHRVTATSLAFINSNVSAFYFSIIKDRLYCESRLGSKRMSALLVLHHLLHHLLLSLAPVLPHLAEEVALHHHNKKSWHVFHQVYNGLPASWEQPELASRIEKCLEVRNELFRRHPNVNHNVQVTVTAGGDMLESLMLLQRHTDAVDSGLCELFLVSKVVVLPDEEGSDGFSLETSTPTGEKCLRCRKYTADVGEELCTRCQSTISSSW</sequence>
<dbReference type="InterPro" id="IPR001412">
    <property type="entry name" value="aa-tRNA-synth_I_CS"/>
</dbReference>
<keyword evidence="7 9" id="KW-0030">Aminoacyl-tRNA synthetase</keyword>
<protein>
    <recommendedName>
        <fullName evidence="2">isoleucine--tRNA ligase</fullName>
        <ecNumber evidence="2">6.1.1.5</ecNumber>
    </recommendedName>
    <alternativeName>
        <fullName evidence="8">Isoleucyl-tRNA synthetase</fullName>
    </alternativeName>
</protein>
<gene>
    <name evidence="13" type="ORF">C7M84_002988</name>
</gene>
<dbReference type="Proteomes" id="UP000283509">
    <property type="component" value="Unassembled WGS sequence"/>
</dbReference>
<dbReference type="CDD" id="cd07960">
    <property type="entry name" value="Anticodon_Ia_Ile_BEm"/>
    <property type="match status" value="1"/>
</dbReference>
<dbReference type="Pfam" id="PF00133">
    <property type="entry name" value="tRNA-synt_1"/>
    <property type="match status" value="1"/>
</dbReference>
<dbReference type="GO" id="GO:0004822">
    <property type="term" value="F:isoleucine-tRNA ligase activity"/>
    <property type="evidence" value="ECO:0007669"/>
    <property type="project" value="UniProtKB-EC"/>
</dbReference>
<dbReference type="InterPro" id="IPR009008">
    <property type="entry name" value="Val/Leu/Ile-tRNA-synth_edit"/>
</dbReference>
<keyword evidence="3 9" id="KW-0436">Ligase</keyword>
<organism evidence="13 14">
    <name type="scientific">Penaeus vannamei</name>
    <name type="common">Whiteleg shrimp</name>
    <name type="synonym">Litopenaeus vannamei</name>
    <dbReference type="NCBI Taxonomy" id="6689"/>
    <lineage>
        <taxon>Eukaryota</taxon>
        <taxon>Metazoa</taxon>
        <taxon>Ecdysozoa</taxon>
        <taxon>Arthropoda</taxon>
        <taxon>Crustacea</taxon>
        <taxon>Multicrustacea</taxon>
        <taxon>Malacostraca</taxon>
        <taxon>Eumalacostraca</taxon>
        <taxon>Eucarida</taxon>
        <taxon>Decapoda</taxon>
        <taxon>Dendrobranchiata</taxon>
        <taxon>Penaeoidea</taxon>
        <taxon>Penaeidae</taxon>
        <taxon>Penaeus</taxon>
    </lineage>
</organism>
<dbReference type="SUPFAM" id="SSF50677">
    <property type="entry name" value="ValRS/IleRS/LeuRS editing domain"/>
    <property type="match status" value="1"/>
</dbReference>
<reference evidence="13 14" key="1">
    <citation type="submission" date="2018-04" db="EMBL/GenBank/DDBJ databases">
        <authorList>
            <person name="Zhang X."/>
            <person name="Yuan J."/>
            <person name="Li F."/>
            <person name="Xiang J."/>
        </authorList>
    </citation>
    <scope>NUCLEOTIDE SEQUENCE [LARGE SCALE GENOMIC DNA]</scope>
    <source>
        <tissue evidence="13">Muscle</tissue>
    </source>
</reference>
<evidence type="ECO:0000256" key="1">
    <source>
        <dbReference type="ARBA" id="ARBA00005594"/>
    </source>
</evidence>
<feature type="domain" description="Zinc finger FPG/IleRS-type" evidence="11">
    <location>
        <begin position="947"/>
        <end position="970"/>
    </location>
</feature>
<dbReference type="InterPro" id="IPR014729">
    <property type="entry name" value="Rossmann-like_a/b/a_fold"/>
</dbReference>
<dbReference type="Pfam" id="PF08264">
    <property type="entry name" value="Anticodon_1"/>
    <property type="match status" value="1"/>
</dbReference>
<comment type="caution">
    <text evidence="13">The sequence shown here is derived from an EMBL/GenBank/DDBJ whole genome shotgun (WGS) entry which is preliminary data.</text>
</comment>
<evidence type="ECO:0000259" key="12">
    <source>
        <dbReference type="Pfam" id="PF08264"/>
    </source>
</evidence>
<accession>A0A423TPH2</accession>
<dbReference type="PROSITE" id="PS00178">
    <property type="entry name" value="AA_TRNA_LIGASE_I"/>
    <property type="match status" value="1"/>
</dbReference>
<feature type="domain" description="Aminoacyl-tRNA synthetase class Ia" evidence="10">
    <location>
        <begin position="78"/>
        <end position="696"/>
    </location>
</feature>
<feature type="domain" description="Methionyl/Valyl/Leucyl/Isoleucyl-tRNA synthetase anticodon-binding" evidence="12">
    <location>
        <begin position="746"/>
        <end position="864"/>
    </location>
</feature>
<keyword evidence="4 9" id="KW-0547">Nucleotide-binding</keyword>
<keyword evidence="14" id="KW-1185">Reference proteome</keyword>
<dbReference type="FunFam" id="3.90.740.10:FF:000009">
    <property type="entry name" value="Isoleucyl-tRNA synthetase 2, mitochondrial"/>
    <property type="match status" value="1"/>
</dbReference>
<dbReference type="GO" id="GO:0032543">
    <property type="term" value="P:mitochondrial translation"/>
    <property type="evidence" value="ECO:0007669"/>
    <property type="project" value="TreeGrafter"/>
</dbReference>
<dbReference type="InterPro" id="IPR013155">
    <property type="entry name" value="M/V/L/I-tRNA-synth_anticd-bd"/>
</dbReference>
<evidence type="ECO:0000256" key="2">
    <source>
        <dbReference type="ARBA" id="ARBA00013165"/>
    </source>
</evidence>
<evidence type="ECO:0000313" key="13">
    <source>
        <dbReference type="EMBL" id="ROT78302.1"/>
    </source>
</evidence>
<evidence type="ECO:0000256" key="4">
    <source>
        <dbReference type="ARBA" id="ARBA00022741"/>
    </source>
</evidence>
<dbReference type="GO" id="GO:0006428">
    <property type="term" value="P:isoleucyl-tRNA aminoacylation"/>
    <property type="evidence" value="ECO:0007669"/>
    <property type="project" value="InterPro"/>
</dbReference>
<evidence type="ECO:0000256" key="3">
    <source>
        <dbReference type="ARBA" id="ARBA00022598"/>
    </source>
</evidence>
<dbReference type="OrthoDB" id="10264412at2759"/>
<evidence type="ECO:0000256" key="5">
    <source>
        <dbReference type="ARBA" id="ARBA00022840"/>
    </source>
</evidence>
<dbReference type="SUPFAM" id="SSF47323">
    <property type="entry name" value="Anticodon-binding domain of a subclass of class I aminoacyl-tRNA synthetases"/>
    <property type="match status" value="1"/>
</dbReference>
<dbReference type="GO" id="GO:0005524">
    <property type="term" value="F:ATP binding"/>
    <property type="evidence" value="ECO:0007669"/>
    <property type="project" value="UniProtKB-KW"/>
</dbReference>
<dbReference type="PRINTS" id="PR00984">
    <property type="entry name" value="TRNASYNTHILE"/>
</dbReference>
<evidence type="ECO:0000259" key="11">
    <source>
        <dbReference type="Pfam" id="PF06827"/>
    </source>
</evidence>
<dbReference type="EMBL" id="QCYY01001401">
    <property type="protein sequence ID" value="ROT78302.1"/>
    <property type="molecule type" value="Genomic_DNA"/>
</dbReference>
<dbReference type="InterPro" id="IPR033708">
    <property type="entry name" value="Anticodon_Ile_BEm"/>
</dbReference>
<dbReference type="SUPFAM" id="SSF52374">
    <property type="entry name" value="Nucleotidylyl transferase"/>
    <property type="match status" value="1"/>
</dbReference>
<evidence type="ECO:0000259" key="10">
    <source>
        <dbReference type="Pfam" id="PF00133"/>
    </source>
</evidence>
<dbReference type="InterPro" id="IPR002300">
    <property type="entry name" value="aa-tRNA-synth_Ia"/>
</dbReference>
<comment type="similarity">
    <text evidence="1 9">Belongs to the class-I aminoacyl-tRNA synthetase family.</text>
</comment>
<reference evidence="13 14" key="2">
    <citation type="submission" date="2019-01" db="EMBL/GenBank/DDBJ databases">
        <title>The decoding of complex shrimp genome reveals the adaptation for benthos swimmer, frequently molting mechanism and breeding impact on genome.</title>
        <authorList>
            <person name="Sun Y."/>
            <person name="Gao Y."/>
            <person name="Yu Y."/>
        </authorList>
    </citation>
    <scope>NUCLEOTIDE SEQUENCE [LARGE SCALE GENOMIC DNA]</scope>
    <source>
        <tissue evidence="13">Muscle</tissue>
    </source>
</reference>
<dbReference type="Gene3D" id="1.10.730.20">
    <property type="match status" value="1"/>
</dbReference>
<dbReference type="InterPro" id="IPR050081">
    <property type="entry name" value="Ile-tRNA_ligase"/>
</dbReference>
<keyword evidence="5 9" id="KW-0067">ATP-binding</keyword>
<name>A0A423TPH2_PENVA</name>
<proteinExistence type="inferred from homology"/>
<dbReference type="Gene3D" id="3.90.740.10">
    <property type="entry name" value="Valyl/Leucyl/Isoleucyl-tRNA synthetase, editing domain"/>
    <property type="match status" value="1"/>
</dbReference>
<dbReference type="GO" id="GO:0005739">
    <property type="term" value="C:mitochondrion"/>
    <property type="evidence" value="ECO:0007669"/>
    <property type="project" value="TreeGrafter"/>
</dbReference>
<dbReference type="EC" id="6.1.1.5" evidence="2"/>
<dbReference type="InterPro" id="IPR002301">
    <property type="entry name" value="Ile-tRNA-ligase"/>
</dbReference>
<evidence type="ECO:0000256" key="9">
    <source>
        <dbReference type="RuleBase" id="RU363035"/>
    </source>
</evidence>
<dbReference type="NCBIfam" id="TIGR00392">
    <property type="entry name" value="ileS"/>
    <property type="match status" value="1"/>
</dbReference>
<dbReference type="Gene3D" id="3.40.50.620">
    <property type="entry name" value="HUPs"/>
    <property type="match status" value="2"/>
</dbReference>
<evidence type="ECO:0000313" key="14">
    <source>
        <dbReference type="Proteomes" id="UP000283509"/>
    </source>
</evidence>
<keyword evidence="6 9" id="KW-0648">Protein biosynthesis</keyword>
<evidence type="ECO:0000256" key="7">
    <source>
        <dbReference type="ARBA" id="ARBA00023146"/>
    </source>
</evidence>
<dbReference type="AlphaFoldDB" id="A0A423TPH2"/>
<evidence type="ECO:0000256" key="6">
    <source>
        <dbReference type="ARBA" id="ARBA00022917"/>
    </source>
</evidence>
<dbReference type="Pfam" id="PF06827">
    <property type="entry name" value="zf-FPG_IleRS"/>
    <property type="match status" value="1"/>
</dbReference>
<dbReference type="Gene3D" id="1.10.10.830">
    <property type="entry name" value="Ile-tRNA synthetase CP2 domain-like"/>
    <property type="match status" value="1"/>
</dbReference>